<protein>
    <submittedName>
        <fullName evidence="1">Uncharacterized protein</fullName>
    </submittedName>
</protein>
<accession>A0A5E7SNP4</accession>
<dbReference type="Proteomes" id="UP000326452">
    <property type="component" value="Unassembled WGS sequence"/>
</dbReference>
<organism evidence="1 2">
    <name type="scientific">Pseudomonas fluorescens</name>
    <dbReference type="NCBI Taxonomy" id="294"/>
    <lineage>
        <taxon>Bacteria</taxon>
        <taxon>Pseudomonadati</taxon>
        <taxon>Pseudomonadota</taxon>
        <taxon>Gammaproteobacteria</taxon>
        <taxon>Pseudomonadales</taxon>
        <taxon>Pseudomonadaceae</taxon>
        <taxon>Pseudomonas</taxon>
    </lineage>
</organism>
<dbReference type="OrthoDB" id="6828612at2"/>
<reference evidence="1 2" key="1">
    <citation type="submission" date="2019-09" db="EMBL/GenBank/DDBJ databases">
        <authorList>
            <person name="Chandra G."/>
            <person name="Truman W A."/>
        </authorList>
    </citation>
    <scope>NUCLEOTIDE SEQUENCE [LARGE SCALE GENOMIC DNA]</scope>
    <source>
        <strain evidence="1">PS941</strain>
    </source>
</reference>
<evidence type="ECO:0000313" key="1">
    <source>
        <dbReference type="EMBL" id="VVP88431.1"/>
    </source>
</evidence>
<dbReference type="AlphaFoldDB" id="A0A5E7SNP4"/>
<sequence length="348" mass="38560">MSEWEEFCEARGYSVGEEDYDKVIDTLEGSSSQHALREPAPCDLNQEEVSTLLTRDSHGVPTKADVELMVWTGQSTDFLNGSLDGILPGTDDSLIVRFRDDSGESFASLDMVIENLRITGLPLQVECQLLIWDAKTHCVDSWQGLVRESFIAQRTDIFPATQAVQDLLHLLDRAKGADHALKPLLVAASEVEQAKVGQIVEFLDGSSLSLEALHESFLVYVTSKGVPVSVPLGVVEHFVQELHTRNGTYKFENGAVRTVNGPARLTAGAIQLAKSSNRYPTYYLRAEHGTIYQPVFRRIPDSEINEHDPSSVLVTDGSHPLELNGTHSVDRFVTNMLYLTRHENKLGL</sequence>
<evidence type="ECO:0000313" key="2">
    <source>
        <dbReference type="Proteomes" id="UP000326452"/>
    </source>
</evidence>
<dbReference type="RefSeq" id="WP_150692519.1">
    <property type="nucleotide sequence ID" value="NZ_CABVJC010000002.1"/>
</dbReference>
<name>A0A5E7SNP4_PSEFL</name>
<gene>
    <name evidence="1" type="ORF">PS941_01441</name>
</gene>
<proteinExistence type="predicted"/>
<dbReference type="EMBL" id="CABVJC010000002">
    <property type="protein sequence ID" value="VVP88431.1"/>
    <property type="molecule type" value="Genomic_DNA"/>
</dbReference>